<keyword evidence="4" id="KW-1185">Reference proteome</keyword>
<dbReference type="InterPro" id="IPR039261">
    <property type="entry name" value="FNR_nucleotide-bd"/>
</dbReference>
<dbReference type="RefSeq" id="WP_023433071.1">
    <property type="nucleotide sequence ID" value="NZ_AWXZ01000038.1"/>
</dbReference>
<dbReference type="PROSITE" id="PS51384">
    <property type="entry name" value="FAD_FR"/>
    <property type="match status" value="1"/>
</dbReference>
<reference evidence="3 4" key="1">
    <citation type="journal article" date="2014" name="Genome Announc.">
        <title>Draft Genome Sequence of Lutibaculum baratangense Strain AMV1T, Isolated from a Mud Volcano in Andamans, India.</title>
        <authorList>
            <person name="Singh A."/>
            <person name="Sreenivas A."/>
            <person name="Sathyanarayana Reddy G."/>
            <person name="Pinnaka A.K."/>
            <person name="Shivaji S."/>
        </authorList>
    </citation>
    <scope>NUCLEOTIDE SEQUENCE [LARGE SCALE GENOMIC DNA]</scope>
    <source>
        <strain evidence="3 4">AMV1</strain>
    </source>
</reference>
<gene>
    <name evidence="3" type="ORF">N177_2948</name>
</gene>
<evidence type="ECO:0000313" key="3">
    <source>
        <dbReference type="EMBL" id="ESR23718.1"/>
    </source>
</evidence>
<dbReference type="InterPro" id="IPR007037">
    <property type="entry name" value="SIP_rossman_dom"/>
</dbReference>
<dbReference type="PANTHER" id="PTHR30157">
    <property type="entry name" value="FERRIC REDUCTASE, NADPH-DEPENDENT"/>
    <property type="match status" value="1"/>
</dbReference>
<feature type="domain" description="FAD-binding FR-type" evidence="2">
    <location>
        <begin position="107"/>
        <end position="232"/>
    </location>
</feature>
<dbReference type="eggNOG" id="COG2375">
    <property type="taxonomic scope" value="Bacteria"/>
</dbReference>
<dbReference type="Pfam" id="PF08021">
    <property type="entry name" value="FAD_binding_9"/>
    <property type="match status" value="1"/>
</dbReference>
<dbReference type="Pfam" id="PF09981">
    <property type="entry name" value="DUF2218"/>
    <property type="match status" value="1"/>
</dbReference>
<dbReference type="Pfam" id="PF04954">
    <property type="entry name" value="SIP"/>
    <property type="match status" value="1"/>
</dbReference>
<dbReference type="STRING" id="631454.N177_2948"/>
<name>V4TBE5_9HYPH</name>
<dbReference type="InterPro" id="IPR017938">
    <property type="entry name" value="Riboflavin_synthase-like_b-brl"/>
</dbReference>
<dbReference type="PANTHER" id="PTHR30157:SF0">
    <property type="entry name" value="NADPH-DEPENDENT FERRIC-CHELATE REDUCTASE"/>
    <property type="match status" value="1"/>
</dbReference>
<sequence>MTIASRFKAEGEVALRAPDAVLARIEAHLAEHGKVTRLRDACRLDHEFGTATALAGPRTLRVSIVSPDPTSLAYLQMGFTSHLREFAPDEAHGIVWSGANEAGKRPPYFREMRVVSARDVTPRMRRVRLAGENLERFTHGGLHVRLLLPPRRDVAPVWPILGADGDIAWPDEGERPAMRVYTIRHIDARAGLVDVDFVLHEGDHMPGAAWAAEASPGDVVGMTGPGGSGVGEADWYLLAGDETALPAIGRILEEMPAGRRVVALVDVADAAERQELRTRADLDLRWLERGGRPAGTTDLLAEAVRGIELPQGPRVFAWAACEFEAFKTIRGHFRKSLGLAREDHLAVAYWRRGAAGDEARSEARD</sequence>
<protein>
    <submittedName>
        <fullName evidence="3">Iron-chelator utilization protein</fullName>
    </submittedName>
</protein>
<dbReference type="InterPro" id="IPR039374">
    <property type="entry name" value="SIP_fam"/>
</dbReference>
<comment type="similarity">
    <text evidence="1">Belongs to the SIP oxidoreductase family.</text>
</comment>
<proteinExistence type="inferred from homology"/>
<dbReference type="CDD" id="cd06193">
    <property type="entry name" value="siderophore_interacting"/>
    <property type="match status" value="1"/>
</dbReference>
<evidence type="ECO:0000256" key="1">
    <source>
        <dbReference type="ARBA" id="ARBA00035644"/>
    </source>
</evidence>
<dbReference type="OrthoDB" id="9814826at2"/>
<dbReference type="EMBL" id="AWXZ01000038">
    <property type="protein sequence ID" value="ESR23718.1"/>
    <property type="molecule type" value="Genomic_DNA"/>
</dbReference>
<comment type="caution">
    <text evidence="3">The sequence shown here is derived from an EMBL/GenBank/DDBJ whole genome shotgun (WGS) entry which is preliminary data.</text>
</comment>
<dbReference type="InterPro" id="IPR013113">
    <property type="entry name" value="SIP_FAD-bd"/>
</dbReference>
<evidence type="ECO:0000259" key="2">
    <source>
        <dbReference type="PROSITE" id="PS51384"/>
    </source>
</evidence>
<dbReference type="InterPro" id="IPR017927">
    <property type="entry name" value="FAD-bd_FR_type"/>
</dbReference>
<dbReference type="AlphaFoldDB" id="V4TBE5"/>
<organism evidence="3 4">
    <name type="scientific">Lutibaculum baratangense AMV1</name>
    <dbReference type="NCBI Taxonomy" id="631454"/>
    <lineage>
        <taxon>Bacteria</taxon>
        <taxon>Pseudomonadati</taxon>
        <taxon>Pseudomonadota</taxon>
        <taxon>Alphaproteobacteria</taxon>
        <taxon>Hyphomicrobiales</taxon>
        <taxon>Tepidamorphaceae</taxon>
        <taxon>Lutibaculum</taxon>
    </lineage>
</organism>
<dbReference type="Gene3D" id="3.30.310.50">
    <property type="entry name" value="Alpha-D-phosphohexomutase, C-terminal domain"/>
    <property type="match status" value="1"/>
</dbReference>
<dbReference type="InterPro" id="IPR014543">
    <property type="entry name" value="UCP028291"/>
</dbReference>
<dbReference type="PATRIC" id="fig|631454.5.peg.2912"/>
<evidence type="ECO:0000313" key="4">
    <source>
        <dbReference type="Proteomes" id="UP000017819"/>
    </source>
</evidence>
<dbReference type="Proteomes" id="UP000017819">
    <property type="component" value="Unassembled WGS sequence"/>
</dbReference>
<dbReference type="SUPFAM" id="SSF63380">
    <property type="entry name" value="Riboflavin synthase domain-like"/>
    <property type="match status" value="1"/>
</dbReference>
<dbReference type="GO" id="GO:0016491">
    <property type="term" value="F:oxidoreductase activity"/>
    <property type="evidence" value="ECO:0007669"/>
    <property type="project" value="InterPro"/>
</dbReference>
<dbReference type="Gene3D" id="3.40.50.80">
    <property type="entry name" value="Nucleotide-binding domain of ferredoxin-NADP reductase (FNR) module"/>
    <property type="match status" value="1"/>
</dbReference>
<dbReference type="Gene3D" id="2.40.30.10">
    <property type="entry name" value="Translation factors"/>
    <property type="match status" value="1"/>
</dbReference>
<accession>V4TBE5</accession>